<keyword evidence="3" id="KW-0813">Transport</keyword>
<feature type="transmembrane region" description="Helical" evidence="8">
    <location>
        <begin position="38"/>
        <end position="60"/>
    </location>
</feature>
<dbReference type="GO" id="GO:0005886">
    <property type="term" value="C:plasma membrane"/>
    <property type="evidence" value="ECO:0007669"/>
    <property type="project" value="UniProtKB-SubCell"/>
</dbReference>
<protein>
    <recommendedName>
        <fullName evidence="11">Transporter</fullName>
    </recommendedName>
</protein>
<dbReference type="InterPro" id="IPR004776">
    <property type="entry name" value="Mem_transp_PIN-like"/>
</dbReference>
<evidence type="ECO:0000256" key="7">
    <source>
        <dbReference type="ARBA" id="ARBA00023136"/>
    </source>
</evidence>
<feature type="transmembrane region" description="Helical" evidence="8">
    <location>
        <begin position="98"/>
        <end position="119"/>
    </location>
</feature>
<dbReference type="Gene3D" id="1.20.1530.20">
    <property type="match status" value="1"/>
</dbReference>
<comment type="similarity">
    <text evidence="2">Belongs to the auxin efflux carrier (TC 2.A.69) family.</text>
</comment>
<dbReference type="Pfam" id="PF03547">
    <property type="entry name" value="Mem_trans"/>
    <property type="match status" value="1"/>
</dbReference>
<dbReference type="RefSeq" id="WP_089359583.1">
    <property type="nucleotide sequence ID" value="NZ_FZOG01000002.1"/>
</dbReference>
<dbReference type="PANTHER" id="PTHR36838:SF3">
    <property type="entry name" value="TRANSPORTER AUXIN EFFLUX CARRIER EC FAMILY"/>
    <property type="match status" value="1"/>
</dbReference>
<evidence type="ECO:0000256" key="2">
    <source>
        <dbReference type="ARBA" id="ARBA00010145"/>
    </source>
</evidence>
<feature type="transmembrane region" description="Helical" evidence="8">
    <location>
        <begin position="227"/>
        <end position="249"/>
    </location>
</feature>
<feature type="transmembrane region" description="Helical" evidence="8">
    <location>
        <begin position="255"/>
        <end position="275"/>
    </location>
</feature>
<dbReference type="EMBL" id="FZOG01000002">
    <property type="protein sequence ID" value="SNS24107.1"/>
    <property type="molecule type" value="Genomic_DNA"/>
</dbReference>
<evidence type="ECO:0000256" key="5">
    <source>
        <dbReference type="ARBA" id="ARBA00022692"/>
    </source>
</evidence>
<keyword evidence="4" id="KW-1003">Cell membrane</keyword>
<dbReference type="AlphaFoldDB" id="A0A239CVL8"/>
<organism evidence="9 10">
    <name type="scientific">Pseudomonas segetis</name>
    <dbReference type="NCBI Taxonomy" id="298908"/>
    <lineage>
        <taxon>Bacteria</taxon>
        <taxon>Pseudomonadati</taxon>
        <taxon>Pseudomonadota</taxon>
        <taxon>Gammaproteobacteria</taxon>
        <taxon>Pseudomonadales</taxon>
        <taxon>Pseudomonadaceae</taxon>
        <taxon>Pseudomonas</taxon>
    </lineage>
</organism>
<feature type="transmembrane region" description="Helical" evidence="8">
    <location>
        <begin position="125"/>
        <end position="149"/>
    </location>
</feature>
<name>A0A239CVL8_9PSED</name>
<evidence type="ECO:0000313" key="10">
    <source>
        <dbReference type="Proteomes" id="UP000242915"/>
    </source>
</evidence>
<feature type="transmembrane region" description="Helical" evidence="8">
    <location>
        <begin position="161"/>
        <end position="183"/>
    </location>
</feature>
<dbReference type="GO" id="GO:0055085">
    <property type="term" value="P:transmembrane transport"/>
    <property type="evidence" value="ECO:0007669"/>
    <property type="project" value="InterPro"/>
</dbReference>
<gene>
    <name evidence="9" type="ORF">SAMN05216255_1922</name>
</gene>
<feature type="transmembrane region" description="Helical" evidence="8">
    <location>
        <begin position="6"/>
        <end position="26"/>
    </location>
</feature>
<keyword evidence="10" id="KW-1185">Reference proteome</keyword>
<evidence type="ECO:0000256" key="8">
    <source>
        <dbReference type="SAM" id="Phobius"/>
    </source>
</evidence>
<sequence length="316" mass="33919">MASVLSIILPIFALILAGFACRKLKLLGPEAASEINRMVVWLCLPAMLFEATATAVWSHIWQPGFIWVYILGTLLVFIGTLIWRLRKSGDLADASIQGLSASYANTGYMGIPLCLLVFGDDGLEPALIASLIVICVLFALSVVCIEVALQGEKNMLRAVRKVALALAKNPLVISPVLGGFWAVSGAPLPESVHSFLTLLSNATAPCALISLGLFLAHKQSGQSQGSVALVLLKLFLHPLLVWVLAFWIFQLPPLWAMSAVLLAALPTGTGPFMLAEFYRRDAAVVSSSILLSTVGSLITLSLCLYWIETIRQASGM</sequence>
<evidence type="ECO:0000313" key="9">
    <source>
        <dbReference type="EMBL" id="SNS24107.1"/>
    </source>
</evidence>
<proteinExistence type="inferred from homology"/>
<evidence type="ECO:0008006" key="11">
    <source>
        <dbReference type="Google" id="ProtNLM"/>
    </source>
</evidence>
<reference evidence="10" key="1">
    <citation type="submission" date="2017-06" db="EMBL/GenBank/DDBJ databases">
        <authorList>
            <person name="Varghese N."/>
            <person name="Submissions S."/>
        </authorList>
    </citation>
    <scope>NUCLEOTIDE SEQUENCE [LARGE SCALE GENOMIC DNA]</scope>
    <source>
        <strain evidence="10">CIP 108523</strain>
    </source>
</reference>
<comment type="subcellular location">
    <subcellularLocation>
        <location evidence="1">Cell membrane</location>
        <topology evidence="1">Multi-pass membrane protein</topology>
    </subcellularLocation>
</comment>
<keyword evidence="5 8" id="KW-0812">Transmembrane</keyword>
<feature type="transmembrane region" description="Helical" evidence="8">
    <location>
        <begin position="282"/>
        <end position="307"/>
    </location>
</feature>
<evidence type="ECO:0000256" key="1">
    <source>
        <dbReference type="ARBA" id="ARBA00004651"/>
    </source>
</evidence>
<feature type="transmembrane region" description="Helical" evidence="8">
    <location>
        <begin position="66"/>
        <end position="86"/>
    </location>
</feature>
<accession>A0A239CVL8</accession>
<feature type="transmembrane region" description="Helical" evidence="8">
    <location>
        <begin position="195"/>
        <end position="215"/>
    </location>
</feature>
<keyword evidence="6 8" id="KW-1133">Transmembrane helix</keyword>
<evidence type="ECO:0000256" key="3">
    <source>
        <dbReference type="ARBA" id="ARBA00022448"/>
    </source>
</evidence>
<keyword evidence="7 8" id="KW-0472">Membrane</keyword>
<dbReference type="InterPro" id="IPR038770">
    <property type="entry name" value="Na+/solute_symporter_sf"/>
</dbReference>
<dbReference type="PANTHER" id="PTHR36838">
    <property type="entry name" value="AUXIN EFFLUX CARRIER FAMILY PROTEIN"/>
    <property type="match status" value="1"/>
</dbReference>
<evidence type="ECO:0000256" key="6">
    <source>
        <dbReference type="ARBA" id="ARBA00022989"/>
    </source>
</evidence>
<dbReference type="Proteomes" id="UP000242915">
    <property type="component" value="Unassembled WGS sequence"/>
</dbReference>
<evidence type="ECO:0000256" key="4">
    <source>
        <dbReference type="ARBA" id="ARBA00022475"/>
    </source>
</evidence>